<dbReference type="EMBL" id="AP014862">
    <property type="protein sequence ID" value="BAU72378.1"/>
    <property type="molecule type" value="Genomic_DNA"/>
</dbReference>
<proteinExistence type="predicted"/>
<protein>
    <submittedName>
        <fullName evidence="1">Uncharacterized protein</fullName>
    </submittedName>
</protein>
<name>A0AAD1BXL7_METFU</name>
<sequence length="117" mass="12602">MYVITGLNEAQIDSLVRNRASFEINGLRGNFMAGIKLVETKIESQGLKCRVRSDVKSAAVQGGALGVAFGVLSTPVTLTAATLGIAAGLGHTLATYNPDYEILKDYVNQRLRVIYKK</sequence>
<gene>
    <name evidence="1" type="ORF">KF707C_6900</name>
</gene>
<accession>A0AAD1BXL7</accession>
<dbReference type="Proteomes" id="UP000218554">
    <property type="component" value="Chromosome"/>
</dbReference>
<evidence type="ECO:0000313" key="2">
    <source>
        <dbReference type="Proteomes" id="UP000218554"/>
    </source>
</evidence>
<evidence type="ECO:0000313" key="1">
    <source>
        <dbReference type="EMBL" id="BAU72378.1"/>
    </source>
</evidence>
<dbReference type="AlphaFoldDB" id="A0AAD1BXL7"/>
<reference evidence="2" key="1">
    <citation type="submission" date="2015-05" db="EMBL/GenBank/DDBJ databases">
        <title>Draft genome sequencing of a biphenyl-degrading bacterium, Pseudomonas balearica KF707 (=NBRC110670).</title>
        <authorList>
            <person name="Kimura N."/>
            <person name="Hirose J."/>
            <person name="Watanabe T."/>
            <person name="Suenaga H."/>
            <person name="Fujihara H."/>
            <person name="Noguchi M."/>
            <person name="Hashimoto M."/>
            <person name="Shimodaira J."/>
            <person name="Tsuchikane K."/>
            <person name="Hosoyama A."/>
            <person name="Yamazoe A."/>
            <person name="Fujita N."/>
            <person name="Furukawa K."/>
        </authorList>
    </citation>
    <scope>NUCLEOTIDE SEQUENCE [LARGE SCALE GENOMIC DNA]</scope>
    <source>
        <strain evidence="2">DSM 10086 / NBRC 110670 / KF707</strain>
    </source>
</reference>
<dbReference type="RefSeq" id="WP_004420433.1">
    <property type="nucleotide sequence ID" value="NZ_AJMR01000047.1"/>
</dbReference>
<reference evidence="1 2" key="2">
    <citation type="journal article" date="2017" name="Int. J. Syst. Evol. Microbiol.">
        <title>Pseudomonas furukawaii sp. nov., a polychlorinated biphenyl-degrading bacterium isolated from biphenyl-contaminated soil in Japan.</title>
        <authorList>
            <person name="Kimura N."/>
            <person name="Watanabe T."/>
            <person name="Suenaga H."/>
            <person name="Fujihara H."/>
            <person name="Futagami T."/>
            <person name="Goto M."/>
            <person name="Hanada S."/>
            <person name="Hirose J."/>
        </authorList>
    </citation>
    <scope>NUCLEOTIDE SEQUENCE [LARGE SCALE GENOMIC DNA]</scope>
    <source>
        <strain evidence="2">DSM 10086 / NBRC 110670 / KF707</strain>
    </source>
</reference>
<organism evidence="1 2">
    <name type="scientific">Metapseudomonas furukawaii</name>
    <name type="common">Pseudomonas furukawaii</name>
    <dbReference type="NCBI Taxonomy" id="1149133"/>
    <lineage>
        <taxon>Bacteria</taxon>
        <taxon>Pseudomonadati</taxon>
        <taxon>Pseudomonadota</taxon>
        <taxon>Gammaproteobacteria</taxon>
        <taxon>Pseudomonadales</taxon>
        <taxon>Pseudomonadaceae</taxon>
        <taxon>Metapseudomonas</taxon>
    </lineage>
</organism>
<keyword evidence="2" id="KW-1185">Reference proteome</keyword>
<dbReference type="KEGG" id="pfuw:KF707C_6900"/>